<keyword evidence="10 11" id="KW-0472">Membrane</keyword>
<feature type="transmembrane region" description="Helical" evidence="11">
    <location>
        <begin position="266"/>
        <end position="289"/>
    </location>
</feature>
<evidence type="ECO:0000256" key="7">
    <source>
        <dbReference type="ARBA" id="ARBA00022967"/>
    </source>
</evidence>
<feature type="domain" description="ABC transporter" evidence="12">
    <location>
        <begin position="356"/>
        <end position="589"/>
    </location>
</feature>
<evidence type="ECO:0000256" key="10">
    <source>
        <dbReference type="ARBA" id="ARBA00023136"/>
    </source>
</evidence>
<accession>A0A6J5AZT5</accession>
<dbReference type="PROSITE" id="PS50893">
    <property type="entry name" value="ABC_TRANSPORTER_2"/>
    <property type="match status" value="1"/>
</dbReference>
<keyword evidence="3" id="KW-1003">Cell membrane</keyword>
<dbReference type="PANTHER" id="PTHR24221">
    <property type="entry name" value="ATP-BINDING CASSETTE SUB-FAMILY B"/>
    <property type="match status" value="1"/>
</dbReference>
<dbReference type="Pfam" id="PF00664">
    <property type="entry name" value="ABC_membrane"/>
    <property type="match status" value="1"/>
</dbReference>
<dbReference type="GO" id="GO:0140359">
    <property type="term" value="F:ABC-type transporter activity"/>
    <property type="evidence" value="ECO:0007669"/>
    <property type="project" value="InterPro"/>
</dbReference>
<evidence type="ECO:0000256" key="2">
    <source>
        <dbReference type="ARBA" id="ARBA00022448"/>
    </source>
</evidence>
<keyword evidence="8 11" id="KW-1133">Transmembrane helix</keyword>
<evidence type="ECO:0000256" key="6">
    <source>
        <dbReference type="ARBA" id="ARBA00022840"/>
    </source>
</evidence>
<evidence type="ECO:0000256" key="3">
    <source>
        <dbReference type="ARBA" id="ARBA00022475"/>
    </source>
</evidence>
<reference evidence="14 15" key="1">
    <citation type="submission" date="2020-04" db="EMBL/GenBank/DDBJ databases">
        <authorList>
            <person name="De Canck E."/>
        </authorList>
    </citation>
    <scope>NUCLEOTIDE SEQUENCE [LARGE SCALE GENOMIC DNA]</scope>
    <source>
        <strain evidence="14 15">LMG 26845</strain>
    </source>
</reference>
<dbReference type="InterPro" id="IPR039421">
    <property type="entry name" value="Type_1_exporter"/>
</dbReference>
<dbReference type="InterPro" id="IPR003439">
    <property type="entry name" value="ABC_transporter-like_ATP-bd"/>
</dbReference>
<dbReference type="GeneID" id="92900324"/>
<dbReference type="Proteomes" id="UP000507979">
    <property type="component" value="Unassembled WGS sequence"/>
</dbReference>
<feature type="transmembrane region" description="Helical" evidence="11">
    <location>
        <begin position="81"/>
        <end position="103"/>
    </location>
</feature>
<evidence type="ECO:0000256" key="1">
    <source>
        <dbReference type="ARBA" id="ARBA00004651"/>
    </source>
</evidence>
<dbReference type="InterPro" id="IPR017871">
    <property type="entry name" value="ABC_transporter-like_CS"/>
</dbReference>
<evidence type="ECO:0000259" key="13">
    <source>
        <dbReference type="PROSITE" id="PS50929"/>
    </source>
</evidence>
<dbReference type="PANTHER" id="PTHR24221:SF654">
    <property type="entry name" value="ATP-BINDING CASSETTE SUB-FAMILY B MEMBER 6"/>
    <property type="match status" value="1"/>
</dbReference>
<keyword evidence="7" id="KW-1278">Translocase</keyword>
<dbReference type="Gene3D" id="3.40.50.300">
    <property type="entry name" value="P-loop containing nucleotide triphosphate hydrolases"/>
    <property type="match status" value="1"/>
</dbReference>
<feature type="transmembrane region" description="Helical" evidence="11">
    <location>
        <begin position="295"/>
        <end position="317"/>
    </location>
</feature>
<dbReference type="Gene3D" id="1.20.1560.10">
    <property type="entry name" value="ABC transporter type 1, transmembrane domain"/>
    <property type="match status" value="1"/>
</dbReference>
<dbReference type="AlphaFoldDB" id="A0A6J5AZT5"/>
<dbReference type="InterPro" id="IPR003593">
    <property type="entry name" value="AAA+_ATPase"/>
</dbReference>
<dbReference type="SUPFAM" id="SSF52540">
    <property type="entry name" value="P-loop containing nucleoside triphosphate hydrolases"/>
    <property type="match status" value="1"/>
</dbReference>
<dbReference type="EMBL" id="CADIJR010000054">
    <property type="protein sequence ID" value="CAB3684780.1"/>
    <property type="molecule type" value="Genomic_DNA"/>
</dbReference>
<dbReference type="SUPFAM" id="SSF90123">
    <property type="entry name" value="ABC transporter transmembrane region"/>
    <property type="match status" value="1"/>
</dbReference>
<gene>
    <name evidence="14" type="primary">btuD_18</name>
    <name evidence="14" type="ORF">LMG26845_04445</name>
</gene>
<keyword evidence="5" id="KW-0547">Nucleotide-binding</keyword>
<dbReference type="RefSeq" id="WP_231689932.1">
    <property type="nucleotide sequence ID" value="NZ_CADIJR010000054.1"/>
</dbReference>
<dbReference type="GO" id="GO:0006869">
    <property type="term" value="P:lipid transport"/>
    <property type="evidence" value="ECO:0007669"/>
    <property type="project" value="UniProtKB-KW"/>
</dbReference>
<dbReference type="InterPro" id="IPR027417">
    <property type="entry name" value="P-loop_NTPase"/>
</dbReference>
<evidence type="ECO:0000313" key="15">
    <source>
        <dbReference type="Proteomes" id="UP000507979"/>
    </source>
</evidence>
<dbReference type="GO" id="GO:0005524">
    <property type="term" value="F:ATP binding"/>
    <property type="evidence" value="ECO:0007669"/>
    <property type="project" value="UniProtKB-KW"/>
</dbReference>
<keyword evidence="9" id="KW-0445">Lipid transport</keyword>
<evidence type="ECO:0000256" key="11">
    <source>
        <dbReference type="SAM" id="Phobius"/>
    </source>
</evidence>
<dbReference type="FunFam" id="3.40.50.300:FF:000221">
    <property type="entry name" value="Multidrug ABC transporter ATP-binding protein"/>
    <property type="match status" value="1"/>
</dbReference>
<evidence type="ECO:0000256" key="4">
    <source>
        <dbReference type="ARBA" id="ARBA00022692"/>
    </source>
</evidence>
<feature type="transmembrane region" description="Helical" evidence="11">
    <location>
        <begin position="38"/>
        <end position="61"/>
    </location>
</feature>
<protein>
    <submittedName>
        <fullName evidence="14">Vitamin B12 import ATP-binding protein BtuD</fullName>
    </submittedName>
</protein>
<dbReference type="InterPro" id="IPR011527">
    <property type="entry name" value="ABC1_TM_dom"/>
</dbReference>
<dbReference type="GO" id="GO:0005886">
    <property type="term" value="C:plasma membrane"/>
    <property type="evidence" value="ECO:0007669"/>
    <property type="project" value="UniProtKB-SubCell"/>
</dbReference>
<keyword evidence="4 11" id="KW-0812">Transmembrane</keyword>
<evidence type="ECO:0000256" key="5">
    <source>
        <dbReference type="ARBA" id="ARBA00022741"/>
    </source>
</evidence>
<evidence type="ECO:0000256" key="9">
    <source>
        <dbReference type="ARBA" id="ARBA00023055"/>
    </source>
</evidence>
<feature type="transmembrane region" description="Helical" evidence="11">
    <location>
        <begin position="156"/>
        <end position="175"/>
    </location>
</feature>
<feature type="domain" description="ABC transmembrane type-1" evidence="13">
    <location>
        <begin position="42"/>
        <end position="324"/>
    </location>
</feature>
<dbReference type="InterPro" id="IPR036640">
    <property type="entry name" value="ABC1_TM_sf"/>
</dbReference>
<dbReference type="GO" id="GO:0016887">
    <property type="term" value="F:ATP hydrolysis activity"/>
    <property type="evidence" value="ECO:0007669"/>
    <property type="project" value="InterPro"/>
</dbReference>
<dbReference type="SMART" id="SM00382">
    <property type="entry name" value="AAA"/>
    <property type="match status" value="1"/>
</dbReference>
<name>A0A6J5AZT5_9BURK</name>
<dbReference type="Pfam" id="PF00005">
    <property type="entry name" value="ABC_tran"/>
    <property type="match status" value="1"/>
</dbReference>
<dbReference type="PROSITE" id="PS00211">
    <property type="entry name" value="ABC_TRANSPORTER_1"/>
    <property type="match status" value="1"/>
</dbReference>
<comment type="subcellular location">
    <subcellularLocation>
        <location evidence="1">Cell membrane</location>
        <topology evidence="1">Multi-pass membrane protein</topology>
    </subcellularLocation>
</comment>
<evidence type="ECO:0000256" key="8">
    <source>
        <dbReference type="ARBA" id="ARBA00022989"/>
    </source>
</evidence>
<organism evidence="14 15">
    <name type="scientific">Achromobacter insuavis</name>
    <dbReference type="NCBI Taxonomy" id="1287735"/>
    <lineage>
        <taxon>Bacteria</taxon>
        <taxon>Pseudomonadati</taxon>
        <taxon>Pseudomonadota</taxon>
        <taxon>Betaproteobacteria</taxon>
        <taxon>Burkholderiales</taxon>
        <taxon>Alcaligenaceae</taxon>
        <taxon>Achromobacter</taxon>
    </lineage>
</organism>
<dbReference type="PROSITE" id="PS50929">
    <property type="entry name" value="ABC_TM1F"/>
    <property type="match status" value="1"/>
</dbReference>
<keyword evidence="2" id="KW-0813">Transport</keyword>
<keyword evidence="15" id="KW-1185">Reference proteome</keyword>
<sequence>MSAPKAPQGVAIPDADASDPAMDAGGHRFASLVRHSPGLLGLSVATAIVSAALSVAPFWLIYRMAVEWCGPAPDLASVRMLAGWTLAALALRWAAMAASHVLAHRGAFSIQHRLRLALARKLGQVPLSFFAARGRGGLRRVLTDDVNGLEGFLAHMLPDAVAAAVVPLAALAVLFAVDWRLALAAVAPLPAALAAQAVLMRRAASGAGRWSALQREIADQVGEYVRGVQVVKSFGLEARSFSRLAAAIHGSADWVAQYARASARGWLVYVGLLSSNLLLVAPLGVWLHARGALDIPTLFLFLLLAPAVLQPLLRLTFALGEQSQRAQALAHINAVLAEPALAQTPGATAPAGALSIEYDSVSHRYGDRLALDGVSFRAGAGRLTALVGASGSGKSTLARLLPRLYDASAGQVRVGGRDVRDWPLDALLAQVSVVFQDVFLFHGTIADNLRLARADASAGQLESAARAASAHDFIMALPHGYQTVIGERGARLSGGERQRLSIARALLKDAPVLLLDEATSSIDAENEDLVQDALSRLCRGRTVLMIAHRLHTVMQADHIVVMARGRVVGQGTHECLLAGCAAYRELWRDHEDALDWRLGAQGEQA</sequence>
<keyword evidence="6 14" id="KW-0067">ATP-binding</keyword>
<evidence type="ECO:0000313" key="14">
    <source>
        <dbReference type="EMBL" id="CAB3684780.1"/>
    </source>
</evidence>
<proteinExistence type="predicted"/>
<evidence type="ECO:0000259" key="12">
    <source>
        <dbReference type="PROSITE" id="PS50893"/>
    </source>
</evidence>